<dbReference type="InterPro" id="IPR026983">
    <property type="entry name" value="DHC"/>
</dbReference>
<dbReference type="GO" id="GO:0045505">
    <property type="term" value="F:dynein intermediate chain binding"/>
    <property type="evidence" value="ECO:0007669"/>
    <property type="project" value="InterPro"/>
</dbReference>
<dbReference type="FunFam" id="1.10.8.720:FF:000001">
    <property type="entry name" value="dynein heavy chain 7, axonemal"/>
    <property type="match status" value="1"/>
</dbReference>
<dbReference type="Gene3D" id="1.20.58.1120">
    <property type="match status" value="1"/>
</dbReference>
<evidence type="ECO:0000259" key="20">
    <source>
        <dbReference type="Pfam" id="PF12780"/>
    </source>
</evidence>
<dbReference type="Pfam" id="PF03028">
    <property type="entry name" value="Dynein_heavy"/>
    <property type="match status" value="1"/>
</dbReference>
<dbReference type="GO" id="GO:0005930">
    <property type="term" value="C:axoneme"/>
    <property type="evidence" value="ECO:0007669"/>
    <property type="project" value="UniProtKB-SubCell"/>
</dbReference>
<evidence type="ECO:0000256" key="15">
    <source>
        <dbReference type="SAM" id="Coils"/>
    </source>
</evidence>
<evidence type="ECO:0000256" key="11">
    <source>
        <dbReference type="ARBA" id="ARBA00023069"/>
    </source>
</evidence>
<dbReference type="InterPro" id="IPR043160">
    <property type="entry name" value="Dynein_C_barrel"/>
</dbReference>
<dbReference type="InterPro" id="IPR013602">
    <property type="entry name" value="Dynein_heavy_linker"/>
</dbReference>
<dbReference type="InterPro" id="IPR041589">
    <property type="entry name" value="DNAH3_AAA_lid_1"/>
</dbReference>
<evidence type="ECO:0000313" key="26">
    <source>
        <dbReference type="Proteomes" id="UP000472277"/>
    </source>
</evidence>
<dbReference type="InterPro" id="IPR041228">
    <property type="entry name" value="Dynein_C"/>
</dbReference>
<dbReference type="Pfam" id="PF12775">
    <property type="entry name" value="AAA_7"/>
    <property type="match status" value="1"/>
</dbReference>
<dbReference type="Pfam" id="PF17857">
    <property type="entry name" value="AAA_lid_1"/>
    <property type="match status" value="1"/>
</dbReference>
<keyword evidence="10 15" id="KW-0175">Coiled coil</keyword>
<evidence type="ECO:0000256" key="10">
    <source>
        <dbReference type="ARBA" id="ARBA00023054"/>
    </source>
</evidence>
<dbReference type="FunFam" id="3.40.50.300:FF:002141">
    <property type="entry name" value="Dynein heavy chain"/>
    <property type="match status" value="1"/>
</dbReference>
<dbReference type="GO" id="GO:0031514">
    <property type="term" value="C:motile cilium"/>
    <property type="evidence" value="ECO:0007669"/>
    <property type="project" value="UniProtKB-SubCell"/>
</dbReference>
<feature type="domain" description="Dynein heavy chain region D6 P-loop" evidence="16">
    <location>
        <begin position="2407"/>
        <end position="2520"/>
    </location>
</feature>
<evidence type="ECO:0000256" key="6">
    <source>
        <dbReference type="ARBA" id="ARBA00022741"/>
    </source>
</evidence>
<reference evidence="25" key="1">
    <citation type="submission" date="2025-08" db="UniProtKB">
        <authorList>
            <consortium name="Ensembl"/>
        </authorList>
    </citation>
    <scope>IDENTIFICATION</scope>
</reference>
<evidence type="ECO:0000256" key="3">
    <source>
        <dbReference type="ARBA" id="ARBA00008887"/>
    </source>
</evidence>
<dbReference type="CDD" id="cd00009">
    <property type="entry name" value="AAA"/>
    <property type="match status" value="1"/>
</dbReference>
<dbReference type="FunFam" id="1.20.920.30:FF:000005">
    <property type="entry name" value="Dynein, axonemal, heavy chain 2"/>
    <property type="match status" value="1"/>
</dbReference>
<keyword evidence="9" id="KW-0243">Dynein</keyword>
<dbReference type="GO" id="GO:0005874">
    <property type="term" value="C:microtubule"/>
    <property type="evidence" value="ECO:0007669"/>
    <property type="project" value="UniProtKB-KW"/>
</dbReference>
<comment type="subcellular location">
    <subcellularLocation>
        <location evidence="1">Cell projection</location>
        <location evidence="1">Cilium</location>
        <location evidence="1">Flagellum</location>
    </subcellularLocation>
    <subcellularLocation>
        <location evidence="2">Cytoplasm</location>
        <location evidence="2">Cytoskeleton</location>
        <location evidence="2">Cilium axoneme</location>
    </subcellularLocation>
</comment>
<dbReference type="Gene3D" id="1.10.8.720">
    <property type="entry name" value="Region D6 of dynein motor"/>
    <property type="match status" value="1"/>
</dbReference>
<keyword evidence="7" id="KW-0067">ATP-binding</keyword>
<evidence type="ECO:0000259" key="21">
    <source>
        <dbReference type="Pfam" id="PF12781"/>
    </source>
</evidence>
<dbReference type="Gene3D" id="3.10.490.20">
    <property type="match status" value="1"/>
</dbReference>
<dbReference type="Gene3D" id="1.20.920.20">
    <property type="match status" value="1"/>
</dbReference>
<keyword evidence="26" id="KW-1185">Reference proteome</keyword>
<dbReference type="FunFam" id="1.10.8.710:FF:000004">
    <property type="entry name" value="Dynein axonemal heavy chain 6"/>
    <property type="match status" value="1"/>
</dbReference>
<evidence type="ECO:0000256" key="4">
    <source>
        <dbReference type="ARBA" id="ARBA00022490"/>
    </source>
</evidence>
<dbReference type="SUPFAM" id="SSF52540">
    <property type="entry name" value="P-loop containing nucleoside triphosphate hydrolases"/>
    <property type="match status" value="4"/>
</dbReference>
<dbReference type="PANTHER" id="PTHR22878:SF73">
    <property type="entry name" value="DYNEIN AXONEMAL HEAVY CHAIN 1"/>
    <property type="match status" value="1"/>
</dbReference>
<dbReference type="InterPro" id="IPR042228">
    <property type="entry name" value="Dynein_linker_3"/>
</dbReference>
<dbReference type="Pfam" id="PF12777">
    <property type="entry name" value="MT"/>
    <property type="match status" value="1"/>
</dbReference>
<feature type="domain" description="Dynein heavy chain hydrolytic ATP-binding dynein motor region" evidence="18">
    <location>
        <begin position="485"/>
        <end position="812"/>
    </location>
</feature>
<feature type="domain" description="Dynein heavy chain AAA lid" evidence="23">
    <location>
        <begin position="2553"/>
        <end position="2691"/>
    </location>
</feature>
<dbReference type="Pfam" id="PF12774">
    <property type="entry name" value="AAA_6"/>
    <property type="match status" value="1"/>
</dbReference>
<evidence type="ECO:0000256" key="2">
    <source>
        <dbReference type="ARBA" id="ARBA00004430"/>
    </source>
</evidence>
<dbReference type="PANTHER" id="PTHR22878">
    <property type="entry name" value="DYNEIN HEAVY CHAIN 6, AXONEMAL-LIKE-RELATED"/>
    <property type="match status" value="1"/>
</dbReference>
<dbReference type="GO" id="GO:0003341">
    <property type="term" value="P:cilium movement"/>
    <property type="evidence" value="ECO:0007669"/>
    <property type="project" value="UniProtKB-ARBA"/>
</dbReference>
<protein>
    <submittedName>
        <fullName evidence="25">Dynein axonemal heavy chain 1</fullName>
    </submittedName>
</protein>
<evidence type="ECO:0000259" key="23">
    <source>
        <dbReference type="Pfam" id="PF18198"/>
    </source>
</evidence>
<dbReference type="InterPro" id="IPR042219">
    <property type="entry name" value="AAA_lid_11_sf"/>
</dbReference>
<dbReference type="FunFam" id="1.20.58.1120:FF:000005">
    <property type="entry name" value="Dynein, axonemal, heavy chain 12"/>
    <property type="match status" value="1"/>
</dbReference>
<dbReference type="Ensembl" id="ENSSTUT00000097790.1">
    <property type="protein sequence ID" value="ENSSTUP00000091901.1"/>
    <property type="gene ID" value="ENSSTUG00000034096.1"/>
</dbReference>
<reference evidence="25" key="2">
    <citation type="submission" date="2025-09" db="UniProtKB">
        <authorList>
            <consortium name="Ensembl"/>
        </authorList>
    </citation>
    <scope>IDENTIFICATION</scope>
</reference>
<keyword evidence="6" id="KW-0547">Nucleotide-binding</keyword>
<evidence type="ECO:0000259" key="19">
    <source>
        <dbReference type="Pfam" id="PF12777"/>
    </source>
</evidence>
<dbReference type="FunFam" id="3.40.50.300:FF:000044">
    <property type="entry name" value="Dynein heavy chain 5, axonemal"/>
    <property type="match status" value="1"/>
</dbReference>
<evidence type="ECO:0000256" key="9">
    <source>
        <dbReference type="ARBA" id="ARBA00023017"/>
    </source>
</evidence>
<dbReference type="FunFam" id="1.20.1270.280:FF:000001">
    <property type="entry name" value="dynein heavy chain 7, axonemal"/>
    <property type="match status" value="1"/>
</dbReference>
<dbReference type="InterPro" id="IPR041658">
    <property type="entry name" value="AAA_lid_11"/>
</dbReference>
<feature type="domain" description="Dynein heavy chain 3 AAA+ lid" evidence="22">
    <location>
        <begin position="1195"/>
        <end position="1283"/>
    </location>
</feature>
<evidence type="ECO:0000259" key="17">
    <source>
        <dbReference type="Pfam" id="PF08393"/>
    </source>
</evidence>
<feature type="domain" description="Dynein heavy chain coiled coil stalk" evidence="19">
    <location>
        <begin position="1584"/>
        <end position="1931"/>
    </location>
</feature>
<dbReference type="Pfam" id="PF12780">
    <property type="entry name" value="AAA_8"/>
    <property type="match status" value="1"/>
</dbReference>
<dbReference type="InterPro" id="IPR024317">
    <property type="entry name" value="Dynein_heavy_chain_D4_dom"/>
</dbReference>
<dbReference type="Pfam" id="PF18198">
    <property type="entry name" value="AAA_lid_11"/>
    <property type="match status" value="1"/>
</dbReference>
<dbReference type="Gene3D" id="1.20.920.30">
    <property type="match status" value="1"/>
</dbReference>
<evidence type="ECO:0000259" key="18">
    <source>
        <dbReference type="Pfam" id="PF12774"/>
    </source>
</evidence>
<dbReference type="FunFam" id="1.20.920.20:FF:000006">
    <property type="entry name" value="Dynein, axonemal, heavy chain 6"/>
    <property type="match status" value="1"/>
</dbReference>
<dbReference type="GO" id="GO:0051959">
    <property type="term" value="F:dynein light intermediate chain binding"/>
    <property type="evidence" value="ECO:0007669"/>
    <property type="project" value="InterPro"/>
</dbReference>
<dbReference type="Gene3D" id="1.20.140.100">
    <property type="entry name" value="Dynein heavy chain, N-terminal domain 2"/>
    <property type="match status" value="1"/>
</dbReference>
<dbReference type="Pfam" id="PF12781">
    <property type="entry name" value="AAA_9"/>
    <property type="match status" value="1"/>
</dbReference>
<dbReference type="InterPro" id="IPR035699">
    <property type="entry name" value="AAA_6"/>
</dbReference>
<proteinExistence type="inferred from homology"/>
<keyword evidence="8" id="KW-0282">Flagellum</keyword>
<dbReference type="Pfam" id="PF18199">
    <property type="entry name" value="Dynein_C"/>
    <property type="match status" value="1"/>
</dbReference>
<gene>
    <name evidence="25" type="primary">DNAH1</name>
    <name evidence="25" type="synonym">dnah1</name>
</gene>
<feature type="coiled-coil region" evidence="15">
    <location>
        <begin position="1813"/>
        <end position="1861"/>
    </location>
</feature>
<dbReference type="FunFam" id="3.20.180.20:FF:000003">
    <property type="entry name" value="Dynein heavy chain 12, axonemal"/>
    <property type="match status" value="1"/>
</dbReference>
<evidence type="ECO:0000256" key="14">
    <source>
        <dbReference type="ARBA" id="ARBA00023273"/>
    </source>
</evidence>
<dbReference type="FunFam" id="1.10.8.1220:FF:000001">
    <property type="entry name" value="Dynein axonemal heavy chain 5"/>
    <property type="match status" value="1"/>
</dbReference>
<organism evidence="25 26">
    <name type="scientific">Salmo trutta</name>
    <name type="common">Brown trout</name>
    <dbReference type="NCBI Taxonomy" id="8032"/>
    <lineage>
        <taxon>Eukaryota</taxon>
        <taxon>Metazoa</taxon>
        <taxon>Chordata</taxon>
        <taxon>Craniata</taxon>
        <taxon>Vertebrata</taxon>
        <taxon>Euteleostomi</taxon>
        <taxon>Actinopterygii</taxon>
        <taxon>Neopterygii</taxon>
        <taxon>Teleostei</taxon>
        <taxon>Protacanthopterygii</taxon>
        <taxon>Salmoniformes</taxon>
        <taxon>Salmonidae</taxon>
        <taxon>Salmoninae</taxon>
        <taxon>Salmo</taxon>
    </lineage>
</organism>
<sequence>MSGKGKKNICLSTSFLLSLPPYLPTYTYTPACQEVASDIRGKIDDFRPYIPLIQGLRNPGMRGRHWQLLSDRIHMNVKPKANLTFSRCLELGLQDHVDVIAQVAEVALDKMEHEWSTVAFEVLPYKETGTYILKSPDEASQLLDDHIVMTQSMSFSPYKKPFEERISSWESKLRMTQDVLEEWLTCQRSWLYLEPIFSSDDINRQLPVEGKRYQTMERTWRKVMKSAYDNKQVIDLCPDPRLLDSLRDCNKLLELVQKGLSDYLETKRGSFPRFYFLSDDELLEILSQTKDPTAVQPHLRKCFENIARLKFQSDLQITHMYSGEGEEVKLCLPVWPSGNVEDWLREVEKSMKACLRDNIERSLKQPRTEWVLSWPGQVVIAGCQTFWTTEVSNALEQGDLTDRLYPQLQTQLGDLVQLVRGRLSKMQRAVLSALIVIEVHAKDVAAKLVEEGVSSINDFEWISQLRYYWARNDLYIRAVNAEFLYGYEYLGNSGRLVITPLTDRCYLTLTGALHLKFGGAPAGPAGTGKTETTKDLGKALAIQTVVFNCSDQLDFIAMGKFLKGLASSGAWACFDEFNRIDVEVLSVVAQQIATINKAQHQRAERFVFEGQEIPLVASCAVFITMNPGYAGRTELPDNLKVALFRPVAMMVPDYAMIAEISLYSFGFSDAKVLSKKITTTFKLSSEQLSSQDHYDFGMRAVKTVISAAGNLKRENQDMNEELICLRAIRDVNVPKFLQDDLKLFNGIVSDLFPKIREEPIDYGILEKSIRNVCAKKNLKDVDGYITKCIQLYETTVVRHGLMLVGPSGSGKTKVYDSSITNECNIFGGVYEAVQTYVLNPKSITMGQLYGEFDLLTHEWSDGILSSLIRGGSSSMDEEKKWYMFDGPVDAVWIENMNTVLDDNKKLCLSSGEIIKLTDDLAVASPATVSRCGMVYLEPSILGLAPFTECWLRTVPEPLRPFTDQLNSLFIRFLQVTQTAVHWVSWMKSAQNVVITPETSYSDIIVPTPDTVRISFLMDMLLSNKKPVLCIGPTGTGKTLTMSDKLLKNMPAEYITHFLMFSARTSANQTQDYIDSKLDKRRKGVFGPPLGKYFIFFIDDLNMPILETYGAQPPIELLRQWMDHGGWYDRKQIGTFKHLVDINFACAMGPPGGGRNPITQRFTRHFNFLSFTEMEDASKKKIFSTILEIQPLNGPLVDATIRVYATITSQLLPTPAKSHYTFNLRDLSKVFQGILMAEATKIELWYHESCRVFQDRLVSAEDRDWFDKLLQARIEEFGCSFEDAVPCQPVLFGDFMIPGADNKAYQLIEDREKEYMDDYNQISTTKMKLVLFMDAIQHVCRISRILRQPLGNALLLGVGGSGRQSLTKLATHMSDYECFQIELAKNYGHTEWREDLKSIMLKAGLQNVQITFLFVDTQIKSESFLEDVNNILNSGDVPNLYAVDEQERILTAMKPVVQDLGQQPTKANLMAAYIKRVRSNIHTVLCMSPIGEVFRARLRQFPSLVTCCTIDWFSAWPEEALQSVAASFLYELPELEASPTAMKGLYLAELSRYNYVTPKSYLELLAIFSSLIGRKKQELHSARQRMKTGLDKLLRTAEDVSKMQEELEMMRPLLEEAAKDTVITMEKIKVDTVVAEETRTAVQAEEAKASQKACVAGAIAEDAQKDLDEALPALDAALTSLKSLNKNDVVEVRAMQRPPHGVKLVIEAVCIMRSIKPKKVAGEKPGTKVDDYWEPGKSLLQDPGKFLEGLFKFDKENIPDSVIKLVQPYIDNEEFQPANIAKVSKACTSICQWVRAMHVYHFVAKGVEPKRKALQEAQEDLAATQLILDDANEKLAQVEEGIATLQAKYHDCLAKRDELDNKCQLCENRLVRADKLIGGLADEKVRWRETVQHLEYMVNNVSGDVLLAAGYVAYLGPFTVSGEYRASMADEWLRGFKEQGVPHTEEPNLISTLGDKVKIRSWQITGLPKDNLSVENGVITQYSQRWALFIDPQGQANKWVKNMERDNGLDVMKLSDRDFLRSLENAIRFGKPCLLENVGEELDPALEPVLLRQTFKQQGSTVLKLGDAVIPYHDDFKMYITTKLPNPHYSPEISTKVTLINFTLSPSGLEDQLLGRVVAEERPDLEEAKNQLIVSNARMKQELKEIEDQILFRLSSSEGNPVDDEELIRVLGASKIKAGEIQAKVMVAEETERDIDATRLEYVPVAVRTQILFFCVSDLSNVDPMYQYSLEWFLGIFINAKIQRIININEFFTFSLYSNVCRSLFEKHKLMFAFLLCARIMMNENKIDMVGGTGGVYCLLSNPAVRWLSERAWQDILGLSALPTFNSLADSFPKHMKAFKRIFDSSEEPVPGEWNTQLDSFQKLLILRCLRADRMTHGLQDFVAAQLGQRFIEPQASDLSVVFKESSPSTPLIFVLSPGTDPAADLYKFADVMKFSKKMSAISLGQGQGPWAEAMMHSAMERGKWVFFQNCHLAPSWMPSMERLIESIDPDKVHRDFRLWLTSLPSNKFPVSILQNGSKMTIEPPRGIKANLLKTYLSLNDDFITTCTRAAELKSLLLSLCLFHGNAIERRKFGPLGFNIPYEFTDGDLRICISQLKMFLDEYQDIPYKVLKYTAGEINYGGRVTDDWDRRCILNVLEDFYCPAVLGTDYAYSASGVYRQIDTELDIKGYLAYIRGLPINDTPEIFGLHDNANISFAQNEAFALLGAVVQLQPKAAASGGKAREEVLCVLCPISVQEVMTKYPVQYEESMNTVLIQEVIRYNRLLVVISQSLSDIVKALKGLVVMSSELELMANSLFINKVPDMWQAKAYPSLKPLASWVSDLLQRIKFLHGWISDGVPPVFWISGFFFPQAFLTGTLQNFARRSVVSIDTIGFDFRVMRESASALKERPEMGCYIHGLFLEGARWDAKVGRLTESRPKELYTEMAVIWMVPEPNRKPPTSGVYICPIYKTLTRAGTLSTTGHSTNYVIAVELPTHTTQRYWIKQGVALICALDY</sequence>
<dbReference type="Pfam" id="PF08393">
    <property type="entry name" value="DHC_N2"/>
    <property type="match status" value="1"/>
</dbReference>
<evidence type="ECO:0000259" key="16">
    <source>
        <dbReference type="Pfam" id="PF03028"/>
    </source>
</evidence>
<dbReference type="InterPro" id="IPR043157">
    <property type="entry name" value="Dynein_AAA1S"/>
</dbReference>
<dbReference type="GO" id="GO:0030286">
    <property type="term" value="C:dynein complex"/>
    <property type="evidence" value="ECO:0007669"/>
    <property type="project" value="UniProtKB-KW"/>
</dbReference>
<dbReference type="InterPro" id="IPR024743">
    <property type="entry name" value="Dynein_HC_stalk"/>
</dbReference>
<dbReference type="Gene3D" id="6.10.140.1060">
    <property type="match status" value="1"/>
</dbReference>
<keyword evidence="5" id="KW-0493">Microtubule</keyword>
<keyword evidence="11" id="KW-0969">Cilium</keyword>
<dbReference type="FunFam" id="3.40.50.300:FF:000223">
    <property type="entry name" value="Dynein heavy chain 3, axonemal"/>
    <property type="match status" value="1"/>
</dbReference>
<dbReference type="InterPro" id="IPR004273">
    <property type="entry name" value="Dynein_heavy_D6_P-loop"/>
</dbReference>
<name>A0A674D8L3_SALTR</name>
<evidence type="ECO:0000256" key="8">
    <source>
        <dbReference type="ARBA" id="ARBA00022846"/>
    </source>
</evidence>
<evidence type="ECO:0000256" key="13">
    <source>
        <dbReference type="ARBA" id="ARBA00023212"/>
    </source>
</evidence>
<dbReference type="InterPro" id="IPR042222">
    <property type="entry name" value="Dynein_2_N"/>
</dbReference>
<dbReference type="Gene3D" id="1.10.8.1220">
    <property type="match status" value="1"/>
</dbReference>
<evidence type="ECO:0000259" key="24">
    <source>
        <dbReference type="Pfam" id="PF18199"/>
    </source>
</evidence>
<dbReference type="GO" id="GO:0008569">
    <property type="term" value="F:minus-end-directed microtubule motor activity"/>
    <property type="evidence" value="ECO:0007669"/>
    <property type="project" value="InterPro"/>
</dbReference>
<feature type="domain" description="Dynein heavy chain linker" evidence="17">
    <location>
        <begin position="33"/>
        <end position="361"/>
    </location>
</feature>
<evidence type="ECO:0000259" key="22">
    <source>
        <dbReference type="Pfam" id="PF17857"/>
    </source>
</evidence>
<feature type="domain" description="Dynein heavy chain AAA module D4" evidence="20">
    <location>
        <begin position="1326"/>
        <end position="1570"/>
    </location>
</feature>
<dbReference type="GO" id="GO:0005524">
    <property type="term" value="F:ATP binding"/>
    <property type="evidence" value="ECO:0007669"/>
    <property type="project" value="UniProtKB-KW"/>
</dbReference>
<dbReference type="Proteomes" id="UP000472277">
    <property type="component" value="Chromosome 14"/>
</dbReference>
<evidence type="ECO:0000256" key="12">
    <source>
        <dbReference type="ARBA" id="ARBA00023175"/>
    </source>
</evidence>
<dbReference type="InterPro" id="IPR035706">
    <property type="entry name" value="AAA_9"/>
</dbReference>
<dbReference type="Gene3D" id="3.20.180.20">
    <property type="entry name" value="Dynein heavy chain, N-terminal domain 2"/>
    <property type="match status" value="1"/>
</dbReference>
<evidence type="ECO:0000256" key="7">
    <source>
        <dbReference type="ARBA" id="ARBA00022840"/>
    </source>
</evidence>
<evidence type="ECO:0000256" key="1">
    <source>
        <dbReference type="ARBA" id="ARBA00004230"/>
    </source>
</evidence>
<dbReference type="InterPro" id="IPR027417">
    <property type="entry name" value="P-loop_NTPase"/>
</dbReference>
<dbReference type="GeneTree" id="ENSGT00940000154791"/>
<dbReference type="FunFam" id="3.40.50.300:FF:000362">
    <property type="entry name" value="Dynein, axonemal, heavy chain 6"/>
    <property type="match status" value="1"/>
</dbReference>
<feature type="domain" description="Dynein heavy chain ATP-binding dynein motor region" evidence="21">
    <location>
        <begin position="1959"/>
        <end position="2180"/>
    </location>
</feature>
<comment type="similarity">
    <text evidence="3">Belongs to the dynein heavy chain family.</text>
</comment>
<dbReference type="FunFam" id="3.10.490.20:FF:000001">
    <property type="entry name" value="dynein heavy chain 7, axonemal"/>
    <property type="match status" value="1"/>
</dbReference>
<dbReference type="FunFam" id="1.20.140.100:FF:000004">
    <property type="entry name" value="Dynein axonemal heavy chain 6"/>
    <property type="match status" value="1"/>
</dbReference>
<dbReference type="Gene3D" id="1.20.1270.280">
    <property type="match status" value="1"/>
</dbReference>
<accession>A0A674D8L3</accession>
<evidence type="ECO:0000313" key="25">
    <source>
        <dbReference type="Ensembl" id="ENSSTUP00000091901.1"/>
    </source>
</evidence>
<evidence type="ECO:0000256" key="5">
    <source>
        <dbReference type="ARBA" id="ARBA00022701"/>
    </source>
</evidence>
<keyword evidence="13" id="KW-0206">Cytoskeleton</keyword>
<dbReference type="Gene3D" id="3.40.50.300">
    <property type="entry name" value="P-loop containing nucleotide triphosphate hydrolases"/>
    <property type="match status" value="5"/>
</dbReference>
<keyword evidence="12" id="KW-0505">Motor protein</keyword>
<dbReference type="Gene3D" id="1.10.8.710">
    <property type="match status" value="1"/>
</dbReference>
<feature type="domain" description="Dynein heavy chain C-terminal" evidence="24">
    <location>
        <begin position="2697"/>
        <end position="2990"/>
    </location>
</feature>
<keyword evidence="14" id="KW-0966">Cell projection</keyword>
<keyword evidence="4" id="KW-0963">Cytoplasm</keyword>